<evidence type="ECO:0000256" key="1">
    <source>
        <dbReference type="SAM" id="MobiDB-lite"/>
    </source>
</evidence>
<evidence type="ECO:0000313" key="2">
    <source>
        <dbReference type="EMBL" id="KAL2491589.1"/>
    </source>
</evidence>
<reference evidence="3" key="1">
    <citation type="submission" date="2024-07" db="EMBL/GenBank/DDBJ databases">
        <title>Two chromosome-level genome assemblies of Korean endemic species Abeliophyllum distichum and Forsythia ovata (Oleaceae).</title>
        <authorList>
            <person name="Jang H."/>
        </authorList>
    </citation>
    <scope>NUCLEOTIDE SEQUENCE [LARGE SCALE GENOMIC DNA]</scope>
</reference>
<proteinExistence type="predicted"/>
<comment type="caution">
    <text evidence="2">The sequence shown here is derived from an EMBL/GenBank/DDBJ whole genome shotgun (WGS) entry which is preliminary data.</text>
</comment>
<gene>
    <name evidence="2" type="ORF">Adt_27217</name>
</gene>
<dbReference type="AlphaFoldDB" id="A0ABD1RX81"/>
<accession>A0ABD1RX81</accession>
<dbReference type="EMBL" id="JBFOLK010000008">
    <property type="protein sequence ID" value="KAL2491589.1"/>
    <property type="molecule type" value="Genomic_DNA"/>
</dbReference>
<sequence>MLQHMNSVLSGTRPKTLPYGMILTKVFQHFEVSFRDSVFLLPKVTNTINTLILKRMKFFKKDRKWVAMSKGLDDESGPSTLSFEGDEEDDELPSRLRSHRSSSSTSSFNKDQFNLLNGWINSLSLSVDGLHHSVSTLQQSVDSMTSLLQELNSHLDAMFSPPDA</sequence>
<protein>
    <submittedName>
        <fullName evidence="2">Uncharacterized protein</fullName>
    </submittedName>
</protein>
<organism evidence="2 3">
    <name type="scientific">Abeliophyllum distichum</name>
    <dbReference type="NCBI Taxonomy" id="126358"/>
    <lineage>
        <taxon>Eukaryota</taxon>
        <taxon>Viridiplantae</taxon>
        <taxon>Streptophyta</taxon>
        <taxon>Embryophyta</taxon>
        <taxon>Tracheophyta</taxon>
        <taxon>Spermatophyta</taxon>
        <taxon>Magnoliopsida</taxon>
        <taxon>eudicotyledons</taxon>
        <taxon>Gunneridae</taxon>
        <taxon>Pentapetalae</taxon>
        <taxon>asterids</taxon>
        <taxon>lamiids</taxon>
        <taxon>Lamiales</taxon>
        <taxon>Oleaceae</taxon>
        <taxon>Forsythieae</taxon>
        <taxon>Abeliophyllum</taxon>
    </lineage>
</organism>
<dbReference type="Proteomes" id="UP001604336">
    <property type="component" value="Unassembled WGS sequence"/>
</dbReference>
<keyword evidence="3" id="KW-1185">Reference proteome</keyword>
<evidence type="ECO:0000313" key="3">
    <source>
        <dbReference type="Proteomes" id="UP001604336"/>
    </source>
</evidence>
<feature type="region of interest" description="Disordered" evidence="1">
    <location>
        <begin position="70"/>
        <end position="108"/>
    </location>
</feature>
<name>A0ABD1RX81_9LAMI</name>